<evidence type="ECO:0000313" key="3">
    <source>
        <dbReference type="EMBL" id="SEE53198.1"/>
    </source>
</evidence>
<dbReference type="Proteomes" id="UP000183208">
    <property type="component" value="Unassembled WGS sequence"/>
</dbReference>
<protein>
    <submittedName>
        <fullName evidence="3">Uncharacterized protein</fullName>
    </submittedName>
</protein>
<feature type="chain" id="PRO_5010471954" evidence="1">
    <location>
        <begin position="22"/>
        <end position="118"/>
    </location>
</feature>
<sequence>MLKRLIAASLFLALSGFGALASTCNVTEFRLYAPGGVQVADLDSLVFDQTPITTSGTTAQSAAFNGDTQMVQISCDTQSAMAYGSNPTATTSNMTIPAGLFIYFKVTAGKKVAFILRP</sequence>
<evidence type="ECO:0000256" key="1">
    <source>
        <dbReference type="SAM" id="SignalP"/>
    </source>
</evidence>
<accession>A0A1H5JNJ0</accession>
<gene>
    <name evidence="2" type="ORF">SAMN05444171_7817</name>
    <name evidence="3" type="ORF">SAMN05444171_7884</name>
</gene>
<dbReference type="EMBL" id="FNTI01000001">
    <property type="protein sequence ID" value="SEE53198.1"/>
    <property type="molecule type" value="Genomic_DNA"/>
</dbReference>
<dbReference type="RefSeq" id="WP_074830528.1">
    <property type="nucleotide sequence ID" value="NZ_FNTI01000001.1"/>
</dbReference>
<feature type="signal peptide" evidence="1">
    <location>
        <begin position="1"/>
        <end position="21"/>
    </location>
</feature>
<proteinExistence type="predicted"/>
<name>A0A1H5JNJ0_9BRAD</name>
<dbReference type="EMBL" id="FNTI01000001">
    <property type="protein sequence ID" value="SEE51667.1"/>
    <property type="molecule type" value="Genomic_DNA"/>
</dbReference>
<evidence type="ECO:0000313" key="4">
    <source>
        <dbReference type="Proteomes" id="UP000183208"/>
    </source>
</evidence>
<evidence type="ECO:0000313" key="2">
    <source>
        <dbReference type="EMBL" id="SEE51667.1"/>
    </source>
</evidence>
<dbReference type="AlphaFoldDB" id="A0A1H5JNJ0"/>
<reference evidence="3 4" key="1">
    <citation type="submission" date="2016-10" db="EMBL/GenBank/DDBJ databases">
        <authorList>
            <person name="de Groot N.N."/>
        </authorList>
    </citation>
    <scope>NUCLEOTIDE SEQUENCE [LARGE SCALE GENOMIC DNA]</scope>
    <source>
        <strain evidence="3 4">GAS522</strain>
    </source>
</reference>
<organism evidence="3 4">
    <name type="scientific">Bradyrhizobium lablabi</name>
    <dbReference type="NCBI Taxonomy" id="722472"/>
    <lineage>
        <taxon>Bacteria</taxon>
        <taxon>Pseudomonadati</taxon>
        <taxon>Pseudomonadota</taxon>
        <taxon>Alphaproteobacteria</taxon>
        <taxon>Hyphomicrobiales</taxon>
        <taxon>Nitrobacteraceae</taxon>
        <taxon>Bradyrhizobium</taxon>
    </lineage>
</organism>
<keyword evidence="1" id="KW-0732">Signal</keyword>